<dbReference type="EMBL" id="CP017563">
    <property type="protein sequence ID" value="APA89677.1"/>
    <property type="molecule type" value="Genomic_DNA"/>
</dbReference>
<dbReference type="KEGG" id="pspw:BJG93_29810"/>
<keyword evidence="1" id="KW-0614">Plasmid</keyword>
<name>A0A1I9YTW9_9BURK</name>
<sequence length="140" mass="15505">MLEFYRATEEETSTVLDPASKQYGIVKTNLGELLVSIDNLTPHGDGYKLRLMIGNPNMATYNGAKLKIQWAEKPRWGASDFDASKWNNSIQTKDADIVNQLLPGTWNPVEIVISPANAAQTGYLTLSAELNSLSLRRASY</sequence>
<dbReference type="OrthoDB" id="9924171at2"/>
<accession>A0A1I9YTW9</accession>
<reference evidence="1" key="1">
    <citation type="submission" date="2016-09" db="EMBL/GenBank/DDBJ databases">
        <title>The Complete Genome of Burkholderia sprentiae wsm5005.</title>
        <authorList>
            <person name="De Meyer S."/>
            <person name="Wang P."/>
            <person name="Terpolilli J."/>
        </authorList>
    </citation>
    <scope>NUCLEOTIDE SEQUENCE [LARGE SCALE GENOMIC DNA]</scope>
    <source>
        <strain evidence="1">WSM5005</strain>
        <plasmid evidence="1">pl1WSM5005</plasmid>
    </source>
</reference>
<dbReference type="Proteomes" id="UP000179860">
    <property type="component" value="Plasmid pl1WSM5005"/>
</dbReference>
<evidence type="ECO:0000313" key="2">
    <source>
        <dbReference type="Proteomes" id="UP000179860"/>
    </source>
</evidence>
<proteinExistence type="predicted"/>
<organism evidence="1 2">
    <name type="scientific">Paraburkholderia sprentiae WSM5005</name>
    <dbReference type="NCBI Taxonomy" id="754502"/>
    <lineage>
        <taxon>Bacteria</taxon>
        <taxon>Pseudomonadati</taxon>
        <taxon>Pseudomonadota</taxon>
        <taxon>Betaproteobacteria</taxon>
        <taxon>Burkholderiales</taxon>
        <taxon>Burkholderiaceae</taxon>
        <taxon>Paraburkholderia</taxon>
    </lineage>
</organism>
<protein>
    <submittedName>
        <fullName evidence="1">DUF3251 domain-containing protein</fullName>
    </submittedName>
</protein>
<geneLocation type="plasmid" evidence="1 2">
    <name>pl1WSM5005</name>
</geneLocation>
<gene>
    <name evidence="1" type="ORF">BJG93_29810</name>
</gene>
<reference evidence="1" key="2">
    <citation type="submission" date="2021-06" db="EMBL/GenBank/DDBJ databases">
        <authorList>
            <person name="Rogers T.H."/>
            <person name="Ramsay J.P."/>
            <person name="Wang P."/>
            <person name="Terpolilli J."/>
        </authorList>
    </citation>
    <scope>NUCLEOTIDE SEQUENCE [LARGE SCALE GENOMIC DNA]</scope>
    <source>
        <strain evidence="1">WSM5005</strain>
        <plasmid evidence="1">pl1WSM5005</plasmid>
    </source>
</reference>
<dbReference type="RefSeq" id="WP_034477380.1">
    <property type="nucleotide sequence ID" value="NZ_CP017563.2"/>
</dbReference>
<dbReference type="InterPro" id="IPR037125">
    <property type="entry name" value="YajI-like_sf"/>
</dbReference>
<dbReference type="AlphaFoldDB" id="A0A1I9YTW9"/>
<keyword evidence="2" id="KW-1185">Reference proteome</keyword>
<evidence type="ECO:0000313" key="1">
    <source>
        <dbReference type="EMBL" id="APA89677.1"/>
    </source>
</evidence>
<dbReference type="Gene3D" id="2.60.40.1620">
    <property type="entry name" value="Lipoprotein YajI-like"/>
    <property type="match status" value="1"/>
</dbReference>